<dbReference type="Proteomes" id="UP000700706">
    <property type="component" value="Unassembled WGS sequence"/>
</dbReference>
<dbReference type="PRINTS" id="PR00111">
    <property type="entry name" value="ABHYDROLASE"/>
</dbReference>
<evidence type="ECO:0000259" key="1">
    <source>
        <dbReference type="Pfam" id="PF12697"/>
    </source>
</evidence>
<keyword evidence="2" id="KW-0378">Hydrolase</keyword>
<reference evidence="2" key="1">
    <citation type="submission" date="2020-06" db="EMBL/GenBank/DDBJ databases">
        <title>Stable isotope informed genome-resolved metagenomics uncovers potential trophic interactions in rhizosphere soil.</title>
        <authorList>
            <person name="Starr E.P."/>
            <person name="Shi S."/>
            <person name="Blazewicz S.J."/>
            <person name="Koch B.J."/>
            <person name="Probst A.J."/>
            <person name="Hungate B.A."/>
            <person name="Pett-Ridge J."/>
            <person name="Firestone M.K."/>
            <person name="Banfield J.F."/>
        </authorList>
    </citation>
    <scope>NUCLEOTIDE SEQUENCE</scope>
    <source>
        <strain evidence="2">YM_69_17</strain>
    </source>
</reference>
<accession>A0A952KIE0</accession>
<evidence type="ECO:0000313" key="2">
    <source>
        <dbReference type="EMBL" id="MBW8723639.1"/>
    </source>
</evidence>
<gene>
    <name evidence="2" type="ORF">JF625_00570</name>
</gene>
<dbReference type="AlphaFoldDB" id="A0A952KIE0"/>
<dbReference type="EMBL" id="JAEKLZ010000022">
    <property type="protein sequence ID" value="MBW8723639.1"/>
    <property type="molecule type" value="Genomic_DNA"/>
</dbReference>
<name>A0A952KIE0_9PROT</name>
<dbReference type="InterPro" id="IPR000073">
    <property type="entry name" value="AB_hydrolase_1"/>
</dbReference>
<dbReference type="Gene3D" id="3.40.50.1820">
    <property type="entry name" value="alpha/beta hydrolase"/>
    <property type="match status" value="1"/>
</dbReference>
<dbReference type="InterPro" id="IPR050471">
    <property type="entry name" value="AB_hydrolase"/>
</dbReference>
<dbReference type="GO" id="GO:0016787">
    <property type="term" value="F:hydrolase activity"/>
    <property type="evidence" value="ECO:0007669"/>
    <property type="project" value="UniProtKB-KW"/>
</dbReference>
<dbReference type="PANTHER" id="PTHR43433:SF4">
    <property type="entry name" value="NON-HEME CHLOROPEROXIDASE-RELATED"/>
    <property type="match status" value="1"/>
</dbReference>
<dbReference type="SUPFAM" id="SSF53474">
    <property type="entry name" value="alpha/beta-Hydrolases"/>
    <property type="match status" value="1"/>
</dbReference>
<dbReference type="PANTHER" id="PTHR43433">
    <property type="entry name" value="HYDROLASE, ALPHA/BETA FOLD FAMILY PROTEIN"/>
    <property type="match status" value="1"/>
</dbReference>
<proteinExistence type="predicted"/>
<dbReference type="InterPro" id="IPR029058">
    <property type="entry name" value="AB_hydrolase_fold"/>
</dbReference>
<evidence type="ECO:0000313" key="3">
    <source>
        <dbReference type="Proteomes" id="UP000700706"/>
    </source>
</evidence>
<comment type="caution">
    <text evidence="2">The sequence shown here is derived from an EMBL/GenBank/DDBJ whole genome shotgun (WGS) entry which is preliminary data.</text>
</comment>
<sequence length="224" mass="23212">MTLPVLFLPGLLCDADLWTAQLAAVSAGRPVAVANLAGADSMAGLAEAALAAAPQRFALAGLSMGGYVALEILRRAPGRVAGLALIDTSARPDTEALARTGEFKGVTPRLLPLLLHPDRLEDAALTGRVMAMAARIGRDAFLRQQTAILGRPDSRPDLPRIGCPTTVICGQQDALTPLAVSEEMAALIPGAELVVVEDSGHLSTMEQPEAVNAALSAWLGRLPA</sequence>
<feature type="domain" description="AB hydrolase-1" evidence="1">
    <location>
        <begin position="5"/>
        <end position="214"/>
    </location>
</feature>
<protein>
    <submittedName>
        <fullName evidence="2">Alpha/beta hydrolase</fullName>
    </submittedName>
</protein>
<organism evidence="2 3">
    <name type="scientific">Inquilinus limosus</name>
    <dbReference type="NCBI Taxonomy" id="171674"/>
    <lineage>
        <taxon>Bacteria</taxon>
        <taxon>Pseudomonadati</taxon>
        <taxon>Pseudomonadota</taxon>
        <taxon>Alphaproteobacteria</taxon>
        <taxon>Rhodospirillales</taxon>
        <taxon>Rhodospirillaceae</taxon>
        <taxon>Inquilinus</taxon>
    </lineage>
</organism>
<dbReference type="Pfam" id="PF12697">
    <property type="entry name" value="Abhydrolase_6"/>
    <property type="match status" value="1"/>
</dbReference>